<dbReference type="GO" id="GO:0005739">
    <property type="term" value="C:mitochondrion"/>
    <property type="evidence" value="ECO:0007669"/>
    <property type="project" value="TreeGrafter"/>
</dbReference>
<dbReference type="InterPro" id="IPR042179">
    <property type="entry name" value="KGD_C_sf"/>
</dbReference>
<dbReference type="PANTHER" id="PTHR23152">
    <property type="entry name" value="2-OXOGLUTARATE DEHYDROGENASE"/>
    <property type="match status" value="1"/>
</dbReference>
<evidence type="ECO:0000313" key="6">
    <source>
        <dbReference type="EMBL" id="MBA0726299.1"/>
    </source>
</evidence>
<dbReference type="Gene3D" id="3.40.50.11610">
    <property type="entry name" value="Multifunctional 2-oxoglutarate metabolism enzyme, C-terminal domain"/>
    <property type="match status" value="1"/>
</dbReference>
<comment type="similarity">
    <text evidence="2">Belongs to the alpha-ketoglutarate dehydrogenase family.</text>
</comment>
<accession>A0A7J9AS61</accession>
<feature type="non-terminal residue" evidence="6">
    <location>
        <position position="134"/>
    </location>
</feature>
<dbReference type="Pfam" id="PF16870">
    <property type="entry name" value="OxoGdeHyase_C"/>
    <property type="match status" value="1"/>
</dbReference>
<keyword evidence="4" id="KW-0786">Thiamine pyrophosphate</keyword>
<gene>
    <name evidence="6" type="ORF">Golax_002137</name>
</gene>
<dbReference type="GO" id="GO:0004591">
    <property type="term" value="F:oxoglutarate dehydrogenase (succinyl-transferring) activity"/>
    <property type="evidence" value="ECO:0007669"/>
    <property type="project" value="TreeGrafter"/>
</dbReference>
<dbReference type="GO" id="GO:0045252">
    <property type="term" value="C:oxoglutarate dehydrogenase complex"/>
    <property type="evidence" value="ECO:0007669"/>
    <property type="project" value="TreeGrafter"/>
</dbReference>
<dbReference type="Proteomes" id="UP000593574">
    <property type="component" value="Unassembled WGS sequence"/>
</dbReference>
<dbReference type="AlphaFoldDB" id="A0A7J9AS61"/>
<dbReference type="GO" id="GO:0006099">
    <property type="term" value="P:tricarboxylic acid cycle"/>
    <property type="evidence" value="ECO:0007669"/>
    <property type="project" value="TreeGrafter"/>
</dbReference>
<dbReference type="EMBL" id="JABEZV010000012">
    <property type="protein sequence ID" value="MBA0726299.1"/>
    <property type="molecule type" value="Genomic_DNA"/>
</dbReference>
<protein>
    <recommendedName>
        <fullName evidence="5">2-oxoglutarate dehydrogenase E1 component/KDG C-terminal domain-containing protein</fullName>
    </recommendedName>
</protein>
<dbReference type="InterPro" id="IPR031717">
    <property type="entry name" value="ODO-1/KGD_C"/>
</dbReference>
<comment type="cofactor">
    <cofactor evidence="1">
        <name>thiamine diphosphate</name>
        <dbReference type="ChEBI" id="CHEBI:58937"/>
    </cofactor>
</comment>
<feature type="domain" description="2-oxoglutarate dehydrogenase E1 component/KDG C-terminal" evidence="5">
    <location>
        <begin position="1"/>
        <end position="106"/>
    </location>
</feature>
<evidence type="ECO:0000259" key="5">
    <source>
        <dbReference type="Pfam" id="PF16870"/>
    </source>
</evidence>
<organism evidence="6 7">
    <name type="scientific">Gossypium laxum</name>
    <dbReference type="NCBI Taxonomy" id="34288"/>
    <lineage>
        <taxon>Eukaryota</taxon>
        <taxon>Viridiplantae</taxon>
        <taxon>Streptophyta</taxon>
        <taxon>Embryophyta</taxon>
        <taxon>Tracheophyta</taxon>
        <taxon>Spermatophyta</taxon>
        <taxon>Magnoliopsida</taxon>
        <taxon>eudicotyledons</taxon>
        <taxon>Gunneridae</taxon>
        <taxon>Pentapetalae</taxon>
        <taxon>rosids</taxon>
        <taxon>malvids</taxon>
        <taxon>Malvales</taxon>
        <taxon>Malvaceae</taxon>
        <taxon>Malvoideae</taxon>
        <taxon>Gossypium</taxon>
    </lineage>
</organism>
<dbReference type="GO" id="GO:0030976">
    <property type="term" value="F:thiamine pyrophosphate binding"/>
    <property type="evidence" value="ECO:0007669"/>
    <property type="project" value="InterPro"/>
</dbReference>
<reference evidence="6 7" key="1">
    <citation type="journal article" date="2019" name="Genome Biol. Evol.">
        <title>Insights into the evolution of the New World diploid cottons (Gossypium, subgenus Houzingenia) based on genome sequencing.</title>
        <authorList>
            <person name="Grover C.E."/>
            <person name="Arick M.A. 2nd"/>
            <person name="Thrash A."/>
            <person name="Conover J.L."/>
            <person name="Sanders W.S."/>
            <person name="Peterson D.G."/>
            <person name="Frelichowski J.E."/>
            <person name="Scheffler J.A."/>
            <person name="Scheffler B.E."/>
            <person name="Wendel J.F."/>
        </authorList>
    </citation>
    <scope>NUCLEOTIDE SEQUENCE [LARGE SCALE GENOMIC DNA]</scope>
    <source>
        <strain evidence="6">4</strain>
        <tissue evidence="6">Leaf</tissue>
    </source>
</reference>
<comment type="caution">
    <text evidence="6">The sequence shown here is derived from an EMBL/GenBank/DDBJ whole genome shotgun (WGS) entry which is preliminary data.</text>
</comment>
<dbReference type="PANTHER" id="PTHR23152:SF4">
    <property type="entry name" value="2-OXOADIPATE DEHYDROGENASE COMPLEX COMPONENT E1"/>
    <property type="match status" value="1"/>
</dbReference>
<keyword evidence="3" id="KW-0560">Oxidoreductase</keyword>
<evidence type="ECO:0000256" key="4">
    <source>
        <dbReference type="ARBA" id="ARBA00023052"/>
    </source>
</evidence>
<evidence type="ECO:0000256" key="2">
    <source>
        <dbReference type="ARBA" id="ARBA00006936"/>
    </source>
</evidence>
<evidence type="ECO:0000256" key="3">
    <source>
        <dbReference type="ARBA" id="ARBA00023002"/>
    </source>
</evidence>
<feature type="non-terminal residue" evidence="6">
    <location>
        <position position="1"/>
    </location>
</feature>
<proteinExistence type="inferred from homology"/>
<evidence type="ECO:0000256" key="1">
    <source>
        <dbReference type="ARBA" id="ARBA00001964"/>
    </source>
</evidence>
<sequence length="134" mass="15525">VYYELDDERKKNNATDVAICRVEQLCPFPYDLIQRELKRYPNAEIVWCQEEPMNMGAYNYIAPRLATAMTALGRGTFEDIRYIGRAPSASTATGFYSVHVKEQTELSLRTLRVCYFDDRHVSAVPSLPRHRNMK</sequence>
<evidence type="ECO:0000313" key="7">
    <source>
        <dbReference type="Proteomes" id="UP000593574"/>
    </source>
</evidence>
<name>A0A7J9AS61_9ROSI</name>
<dbReference type="InterPro" id="IPR011603">
    <property type="entry name" value="2oxoglutarate_DH_E1"/>
</dbReference>
<keyword evidence="7" id="KW-1185">Reference proteome</keyword>